<feature type="compositionally biased region" description="Basic and acidic residues" evidence="1">
    <location>
        <begin position="1"/>
        <end position="31"/>
    </location>
</feature>
<accession>A0AAV7N366</accession>
<evidence type="ECO:0000313" key="3">
    <source>
        <dbReference type="Proteomes" id="UP001066276"/>
    </source>
</evidence>
<dbReference type="EMBL" id="JANPWB010000013">
    <property type="protein sequence ID" value="KAJ1109129.1"/>
    <property type="molecule type" value="Genomic_DNA"/>
</dbReference>
<dbReference type="AlphaFoldDB" id="A0AAV7N366"/>
<name>A0AAV7N366_PLEWA</name>
<organism evidence="2 3">
    <name type="scientific">Pleurodeles waltl</name>
    <name type="common">Iberian ribbed newt</name>
    <dbReference type="NCBI Taxonomy" id="8319"/>
    <lineage>
        <taxon>Eukaryota</taxon>
        <taxon>Metazoa</taxon>
        <taxon>Chordata</taxon>
        <taxon>Craniata</taxon>
        <taxon>Vertebrata</taxon>
        <taxon>Euteleostomi</taxon>
        <taxon>Amphibia</taxon>
        <taxon>Batrachia</taxon>
        <taxon>Caudata</taxon>
        <taxon>Salamandroidea</taxon>
        <taxon>Salamandridae</taxon>
        <taxon>Pleurodelinae</taxon>
        <taxon>Pleurodeles</taxon>
    </lineage>
</organism>
<reference evidence="2" key="1">
    <citation type="journal article" date="2022" name="bioRxiv">
        <title>Sequencing and chromosome-scale assembly of the giantPleurodeles waltlgenome.</title>
        <authorList>
            <person name="Brown T."/>
            <person name="Elewa A."/>
            <person name="Iarovenko S."/>
            <person name="Subramanian E."/>
            <person name="Araus A.J."/>
            <person name="Petzold A."/>
            <person name="Susuki M."/>
            <person name="Suzuki K.-i.T."/>
            <person name="Hayashi T."/>
            <person name="Toyoda A."/>
            <person name="Oliveira C."/>
            <person name="Osipova E."/>
            <person name="Leigh N.D."/>
            <person name="Simon A."/>
            <person name="Yun M.H."/>
        </authorList>
    </citation>
    <scope>NUCLEOTIDE SEQUENCE</scope>
    <source>
        <strain evidence="2">20211129_DDA</strain>
        <tissue evidence="2">Liver</tissue>
    </source>
</reference>
<protein>
    <submittedName>
        <fullName evidence="2">Uncharacterized protein</fullName>
    </submittedName>
</protein>
<sequence>MDQPRESGGEKDSTATQKGNRENSVKREELGSKTQSGEDPFKMDVQEETASPGEAPNVWSEEWYSPSEDPREPTQLPVPVAGDYLRIFGHGFPMLISPVELYQAPQAG</sequence>
<keyword evidence="3" id="KW-1185">Reference proteome</keyword>
<dbReference type="Proteomes" id="UP001066276">
    <property type="component" value="Chromosome 9"/>
</dbReference>
<evidence type="ECO:0000313" key="2">
    <source>
        <dbReference type="EMBL" id="KAJ1109129.1"/>
    </source>
</evidence>
<comment type="caution">
    <text evidence="2">The sequence shown here is derived from an EMBL/GenBank/DDBJ whole genome shotgun (WGS) entry which is preliminary data.</text>
</comment>
<evidence type="ECO:0000256" key="1">
    <source>
        <dbReference type="SAM" id="MobiDB-lite"/>
    </source>
</evidence>
<proteinExistence type="predicted"/>
<feature type="region of interest" description="Disordered" evidence="1">
    <location>
        <begin position="1"/>
        <end position="77"/>
    </location>
</feature>
<gene>
    <name evidence="2" type="ORF">NDU88_006494</name>
</gene>